<keyword evidence="3" id="KW-1185">Reference proteome</keyword>
<evidence type="ECO:0000256" key="1">
    <source>
        <dbReference type="SAM" id="Phobius"/>
    </source>
</evidence>
<dbReference type="SUPFAM" id="SSF48403">
    <property type="entry name" value="Ankyrin repeat"/>
    <property type="match status" value="1"/>
</dbReference>
<gene>
    <name evidence="2" type="ORF">OS493_017457</name>
</gene>
<dbReference type="EMBL" id="MU825882">
    <property type="protein sequence ID" value="KAJ7385092.1"/>
    <property type="molecule type" value="Genomic_DNA"/>
</dbReference>
<comment type="caution">
    <text evidence="2">The sequence shown here is derived from an EMBL/GenBank/DDBJ whole genome shotgun (WGS) entry which is preliminary data.</text>
</comment>
<evidence type="ECO:0000313" key="2">
    <source>
        <dbReference type="EMBL" id="KAJ7385092.1"/>
    </source>
</evidence>
<dbReference type="Proteomes" id="UP001163046">
    <property type="component" value="Unassembled WGS sequence"/>
</dbReference>
<reference evidence="2" key="1">
    <citation type="submission" date="2023-01" db="EMBL/GenBank/DDBJ databases">
        <title>Genome assembly of the deep-sea coral Lophelia pertusa.</title>
        <authorList>
            <person name="Herrera S."/>
            <person name="Cordes E."/>
        </authorList>
    </citation>
    <scope>NUCLEOTIDE SEQUENCE</scope>
    <source>
        <strain evidence="2">USNM1676648</strain>
        <tissue evidence="2">Polyp</tissue>
    </source>
</reference>
<proteinExistence type="predicted"/>
<dbReference type="OrthoDB" id="6738619at2759"/>
<keyword evidence="1" id="KW-0812">Transmembrane</keyword>
<evidence type="ECO:0000313" key="3">
    <source>
        <dbReference type="Proteomes" id="UP001163046"/>
    </source>
</evidence>
<organism evidence="2 3">
    <name type="scientific">Desmophyllum pertusum</name>
    <dbReference type="NCBI Taxonomy" id="174260"/>
    <lineage>
        <taxon>Eukaryota</taxon>
        <taxon>Metazoa</taxon>
        <taxon>Cnidaria</taxon>
        <taxon>Anthozoa</taxon>
        <taxon>Hexacorallia</taxon>
        <taxon>Scleractinia</taxon>
        <taxon>Caryophylliina</taxon>
        <taxon>Caryophylliidae</taxon>
        <taxon>Desmophyllum</taxon>
    </lineage>
</organism>
<accession>A0A9X0D2R9</accession>
<dbReference type="InterPro" id="IPR036770">
    <property type="entry name" value="Ankyrin_rpt-contain_sf"/>
</dbReference>
<sequence length="113" mass="13144">MVGIDYLHQLEHHLNVKTDVELDAVDSNNKTPLRLAMGRDHKEIVYYLQSKLNRLFVSCRLRDIVFGPPGRSKAAFLFYFGNLFFWGYPVYFFSVSTSCMHSRKLPEMARHSG</sequence>
<evidence type="ECO:0008006" key="4">
    <source>
        <dbReference type="Google" id="ProtNLM"/>
    </source>
</evidence>
<keyword evidence="1" id="KW-1133">Transmembrane helix</keyword>
<dbReference type="AlphaFoldDB" id="A0A9X0D2R9"/>
<name>A0A9X0D2R9_9CNID</name>
<protein>
    <recommendedName>
        <fullName evidence="4">ANK_REP_REGION domain-containing protein</fullName>
    </recommendedName>
</protein>
<feature type="transmembrane region" description="Helical" evidence="1">
    <location>
        <begin position="76"/>
        <end position="95"/>
    </location>
</feature>
<keyword evidence="1" id="KW-0472">Membrane</keyword>